<keyword evidence="3" id="KW-0201">Cytochrome c-type biogenesis</keyword>
<keyword evidence="2 6" id="KW-0812">Transmembrane</keyword>
<dbReference type="Pfam" id="PF02683">
    <property type="entry name" value="DsbD_TM"/>
    <property type="match status" value="1"/>
</dbReference>
<feature type="transmembrane region" description="Helical" evidence="6">
    <location>
        <begin position="198"/>
        <end position="216"/>
    </location>
</feature>
<feature type="transmembrane region" description="Helical" evidence="6">
    <location>
        <begin position="12"/>
        <end position="37"/>
    </location>
</feature>
<dbReference type="PANTHER" id="PTHR32234">
    <property type="entry name" value="THIOL:DISULFIDE INTERCHANGE PROTEIN DSBD"/>
    <property type="match status" value="1"/>
</dbReference>
<keyword evidence="9" id="KW-1185">Reference proteome</keyword>
<keyword evidence="5 6" id="KW-0472">Membrane</keyword>
<feature type="domain" description="Cytochrome C biogenesis protein transmembrane" evidence="7">
    <location>
        <begin position="11"/>
        <end position="211"/>
    </location>
</feature>
<evidence type="ECO:0000256" key="6">
    <source>
        <dbReference type="SAM" id="Phobius"/>
    </source>
</evidence>
<accession>A0A410P299</accession>
<feature type="transmembrane region" description="Helical" evidence="6">
    <location>
        <begin position="49"/>
        <end position="73"/>
    </location>
</feature>
<evidence type="ECO:0000259" key="7">
    <source>
        <dbReference type="Pfam" id="PF02683"/>
    </source>
</evidence>
<gene>
    <name evidence="8" type="ORF">BU251_00510</name>
</gene>
<evidence type="ECO:0000313" key="9">
    <source>
        <dbReference type="Proteomes" id="UP000287243"/>
    </source>
</evidence>
<evidence type="ECO:0000256" key="5">
    <source>
        <dbReference type="ARBA" id="ARBA00023136"/>
    </source>
</evidence>
<dbReference type="GO" id="GO:0017004">
    <property type="term" value="P:cytochrome complex assembly"/>
    <property type="evidence" value="ECO:0007669"/>
    <property type="project" value="UniProtKB-KW"/>
</dbReference>
<dbReference type="RefSeq" id="WP_228767814.1">
    <property type="nucleotide sequence ID" value="NZ_CP019384.1"/>
</dbReference>
<comment type="subcellular location">
    <subcellularLocation>
        <location evidence="1">Membrane</location>
        <topology evidence="1">Multi-pass membrane protein</topology>
    </subcellularLocation>
</comment>
<sequence>MISGGNPFEFILVFGAGVLVSFSPCVYPLLPVTIGYIGAGAQKDRLHAFILSLIYVLGMAITYSILGVFASMTGKIFGQISSSPISFFIIGNICIVFGLSMLGVFEMHLPNFFLNKIKGRKSKFSVFLLGMTSGLIVGPCTAPVLGAILVYVATKQNLFYGVFLLFSFAYGMGALLILAGTFSGLLAGMPKSGQWMYTIEKIGGVLLILTGEYFLVNMGRALI</sequence>
<evidence type="ECO:0000256" key="4">
    <source>
        <dbReference type="ARBA" id="ARBA00022989"/>
    </source>
</evidence>
<protein>
    <recommendedName>
        <fullName evidence="7">Cytochrome C biogenesis protein transmembrane domain-containing protein</fullName>
    </recommendedName>
</protein>
<evidence type="ECO:0000256" key="1">
    <source>
        <dbReference type="ARBA" id="ARBA00004141"/>
    </source>
</evidence>
<proteinExistence type="predicted"/>
<dbReference type="EMBL" id="CP019384">
    <property type="protein sequence ID" value="QAT16327.1"/>
    <property type="molecule type" value="Genomic_DNA"/>
</dbReference>
<dbReference type="PANTHER" id="PTHR32234:SF0">
    <property type="entry name" value="THIOL:DISULFIDE INTERCHANGE PROTEIN DSBD"/>
    <property type="match status" value="1"/>
</dbReference>
<dbReference type="GO" id="GO:0016020">
    <property type="term" value="C:membrane"/>
    <property type="evidence" value="ECO:0007669"/>
    <property type="project" value="UniProtKB-SubCell"/>
</dbReference>
<dbReference type="KEGG" id="vai:BU251_00510"/>
<evidence type="ECO:0000256" key="2">
    <source>
        <dbReference type="ARBA" id="ARBA00022692"/>
    </source>
</evidence>
<evidence type="ECO:0000313" key="8">
    <source>
        <dbReference type="EMBL" id="QAT16327.1"/>
    </source>
</evidence>
<dbReference type="Proteomes" id="UP000287243">
    <property type="component" value="Chromosome"/>
</dbReference>
<dbReference type="AlphaFoldDB" id="A0A410P299"/>
<name>A0A410P299_VELA1</name>
<keyword evidence="4 6" id="KW-1133">Transmembrane helix</keyword>
<organism evidence="8 9">
    <name type="scientific">Velamenicoccus archaeovorus</name>
    <dbReference type="NCBI Taxonomy" id="1930593"/>
    <lineage>
        <taxon>Bacteria</taxon>
        <taxon>Pseudomonadati</taxon>
        <taxon>Candidatus Omnitrophota</taxon>
        <taxon>Candidatus Velamenicoccus</taxon>
    </lineage>
</organism>
<evidence type="ECO:0000256" key="3">
    <source>
        <dbReference type="ARBA" id="ARBA00022748"/>
    </source>
</evidence>
<dbReference type="GO" id="GO:0045454">
    <property type="term" value="P:cell redox homeostasis"/>
    <property type="evidence" value="ECO:0007669"/>
    <property type="project" value="TreeGrafter"/>
</dbReference>
<reference evidence="8 9" key="1">
    <citation type="submission" date="2017-01" db="EMBL/GenBank/DDBJ databases">
        <title>First insights into the biology of 'candidatus Vampirococcus archaeovorus'.</title>
        <authorList>
            <person name="Kizina J."/>
            <person name="Jordan S."/>
            <person name="Stueber K."/>
            <person name="Reinhardt R."/>
            <person name="Harder J."/>
        </authorList>
    </citation>
    <scope>NUCLEOTIDE SEQUENCE [LARGE SCALE GENOMIC DNA]</scope>
    <source>
        <strain evidence="8 9">LiM</strain>
    </source>
</reference>
<feature type="transmembrane region" description="Helical" evidence="6">
    <location>
        <begin position="85"/>
        <end position="105"/>
    </location>
</feature>
<feature type="transmembrane region" description="Helical" evidence="6">
    <location>
        <begin position="126"/>
        <end position="152"/>
    </location>
</feature>
<feature type="transmembrane region" description="Helical" evidence="6">
    <location>
        <begin position="158"/>
        <end position="186"/>
    </location>
</feature>
<dbReference type="GO" id="GO:0015035">
    <property type="term" value="F:protein-disulfide reductase activity"/>
    <property type="evidence" value="ECO:0007669"/>
    <property type="project" value="TreeGrafter"/>
</dbReference>
<dbReference type="InterPro" id="IPR003834">
    <property type="entry name" value="Cyt_c_assmbl_TM_dom"/>
</dbReference>